<evidence type="ECO:0000313" key="12">
    <source>
        <dbReference type="Proteomes" id="UP000318509"/>
    </source>
</evidence>
<comment type="caution">
    <text evidence="11">The sequence shown here is derived from an EMBL/GenBank/DDBJ whole genome shotgun (WGS) entry which is preliminary data.</text>
</comment>
<dbReference type="Proteomes" id="UP000318509">
    <property type="component" value="Unassembled WGS sequence"/>
</dbReference>
<evidence type="ECO:0000256" key="1">
    <source>
        <dbReference type="ARBA" id="ARBA00022475"/>
    </source>
</evidence>
<dbReference type="AlphaFoldDB" id="A0A537JZT0"/>
<dbReference type="EMBL" id="VBAK01000130">
    <property type="protein sequence ID" value="TMI89047.1"/>
    <property type="molecule type" value="Genomic_DNA"/>
</dbReference>
<evidence type="ECO:0000256" key="6">
    <source>
        <dbReference type="ARBA" id="ARBA00023098"/>
    </source>
</evidence>
<evidence type="ECO:0000256" key="10">
    <source>
        <dbReference type="HAMAP-Rule" id="MF_01043"/>
    </source>
</evidence>
<dbReference type="UniPathway" id="UPA00085"/>
<dbReference type="HAMAP" id="MF_01043">
    <property type="entry name" value="PlsY"/>
    <property type="match status" value="1"/>
</dbReference>
<keyword evidence="3 10" id="KW-0808">Transferase</keyword>
<evidence type="ECO:0000313" key="11">
    <source>
        <dbReference type="EMBL" id="TMI89047.1"/>
    </source>
</evidence>
<dbReference type="InterPro" id="IPR003811">
    <property type="entry name" value="G3P_acylTferase_PlsY"/>
</dbReference>
<comment type="subcellular location">
    <subcellularLocation>
        <location evidence="10">Cell membrane</location>
        <topology evidence="10">Multi-pass membrane protein</topology>
    </subcellularLocation>
</comment>
<dbReference type="EC" id="2.3.1.275" evidence="10"/>
<evidence type="ECO:0000256" key="9">
    <source>
        <dbReference type="ARBA" id="ARBA00023264"/>
    </source>
</evidence>
<evidence type="ECO:0000256" key="8">
    <source>
        <dbReference type="ARBA" id="ARBA00023209"/>
    </source>
</evidence>
<comment type="function">
    <text evidence="10">Catalyzes the transfer of an acyl group from acyl-phosphate (acyl-PO(4)) to glycerol-3-phosphate (G3P) to form lysophosphatidic acid (LPA). This enzyme utilizes acyl-phosphate as fatty acyl donor, but not acyl-CoA or acyl-ACP.</text>
</comment>
<feature type="transmembrane region" description="Helical" evidence="10">
    <location>
        <begin position="154"/>
        <end position="174"/>
    </location>
</feature>
<keyword evidence="7 10" id="KW-0472">Membrane</keyword>
<feature type="transmembrane region" description="Helical" evidence="10">
    <location>
        <begin position="109"/>
        <end position="134"/>
    </location>
</feature>
<dbReference type="PANTHER" id="PTHR30309">
    <property type="entry name" value="INNER MEMBRANE PROTEIN YGIH"/>
    <property type="match status" value="1"/>
</dbReference>
<sequence>MPLAVIIVGYLIGAIPTGLIVVRLLSGEDIRRHGSGNIGTVNVLRVAGAGTAAVVLAVDILKGMVPVMLAVRMGFPPWTVVAGGLAAIAGHNWSVFLKFQGGKGIATSFGVLLALSWPAAAVAAAVWVVAVAITRYSSLGSLLAMVSVPLSLRWLRQPDAYVSFGIIAALFAVYRHRANIRRLVTGTELHITDREPIKK</sequence>
<dbReference type="PANTHER" id="PTHR30309:SF0">
    <property type="entry name" value="GLYCEROL-3-PHOSPHATE ACYLTRANSFERASE-RELATED"/>
    <property type="match status" value="1"/>
</dbReference>
<keyword evidence="5 10" id="KW-1133">Transmembrane helix</keyword>
<dbReference type="SMART" id="SM01207">
    <property type="entry name" value="G3P_acyltransf"/>
    <property type="match status" value="1"/>
</dbReference>
<accession>A0A537JZT0</accession>
<keyword evidence="9 10" id="KW-1208">Phospholipid metabolism</keyword>
<feature type="transmembrane region" description="Helical" evidence="10">
    <location>
        <begin position="78"/>
        <end position="97"/>
    </location>
</feature>
<comment type="catalytic activity">
    <reaction evidence="10">
        <text>an acyl phosphate + sn-glycerol 3-phosphate = a 1-acyl-sn-glycero-3-phosphate + phosphate</text>
        <dbReference type="Rhea" id="RHEA:34075"/>
        <dbReference type="ChEBI" id="CHEBI:43474"/>
        <dbReference type="ChEBI" id="CHEBI:57597"/>
        <dbReference type="ChEBI" id="CHEBI:57970"/>
        <dbReference type="ChEBI" id="CHEBI:59918"/>
        <dbReference type="EC" id="2.3.1.275"/>
    </reaction>
</comment>
<protein>
    <recommendedName>
        <fullName evidence="10">Glycerol-3-phosphate acyltransferase</fullName>
    </recommendedName>
    <alternativeName>
        <fullName evidence="10">Acyl-PO4 G3P acyltransferase</fullName>
    </alternativeName>
    <alternativeName>
        <fullName evidence="10">Acyl-phosphate--glycerol-3-phosphate acyltransferase</fullName>
    </alternativeName>
    <alternativeName>
        <fullName evidence="10">G3P acyltransferase</fullName>
        <shortName evidence="10">GPAT</shortName>
        <ecNumber evidence="10">2.3.1.275</ecNumber>
    </alternativeName>
    <alternativeName>
        <fullName evidence="10">Lysophosphatidic acid synthase</fullName>
        <shortName evidence="10">LPA synthase</shortName>
    </alternativeName>
</protein>
<reference evidence="11 12" key="1">
    <citation type="journal article" date="2019" name="Nat. Microbiol.">
        <title>Mediterranean grassland soil C-N compound turnover is dependent on rainfall and depth, and is mediated by genomically divergent microorganisms.</title>
        <authorList>
            <person name="Diamond S."/>
            <person name="Andeer P.F."/>
            <person name="Li Z."/>
            <person name="Crits-Christoph A."/>
            <person name="Burstein D."/>
            <person name="Anantharaman K."/>
            <person name="Lane K.R."/>
            <person name="Thomas B.C."/>
            <person name="Pan C."/>
            <person name="Northen T.R."/>
            <person name="Banfield J.F."/>
        </authorList>
    </citation>
    <scope>NUCLEOTIDE SEQUENCE [LARGE SCALE GENOMIC DNA]</scope>
    <source>
        <strain evidence="11">NP_3</strain>
    </source>
</reference>
<comment type="similarity">
    <text evidence="10">Belongs to the PlsY family.</text>
</comment>
<keyword evidence="11" id="KW-0012">Acyltransferase</keyword>
<keyword evidence="4 10" id="KW-0812">Transmembrane</keyword>
<evidence type="ECO:0000256" key="7">
    <source>
        <dbReference type="ARBA" id="ARBA00023136"/>
    </source>
</evidence>
<dbReference type="GO" id="GO:0043772">
    <property type="term" value="F:acyl-phosphate glycerol-3-phosphate acyltransferase activity"/>
    <property type="evidence" value="ECO:0007669"/>
    <property type="project" value="UniProtKB-UniRule"/>
</dbReference>
<keyword evidence="6 10" id="KW-0443">Lipid metabolism</keyword>
<keyword evidence="8 10" id="KW-0594">Phospholipid biosynthesis</keyword>
<feature type="transmembrane region" description="Helical" evidence="10">
    <location>
        <begin position="38"/>
        <end position="58"/>
    </location>
</feature>
<dbReference type="NCBIfam" id="TIGR00023">
    <property type="entry name" value="glycerol-3-phosphate 1-O-acyltransferase PlsY"/>
    <property type="match status" value="1"/>
</dbReference>
<evidence type="ECO:0000256" key="5">
    <source>
        <dbReference type="ARBA" id="ARBA00022989"/>
    </source>
</evidence>
<evidence type="ECO:0000256" key="2">
    <source>
        <dbReference type="ARBA" id="ARBA00022516"/>
    </source>
</evidence>
<organism evidence="11 12">
    <name type="scientific">Candidatus Segetimicrobium genomatis</name>
    <dbReference type="NCBI Taxonomy" id="2569760"/>
    <lineage>
        <taxon>Bacteria</taxon>
        <taxon>Bacillati</taxon>
        <taxon>Candidatus Sysuimicrobiota</taxon>
        <taxon>Candidatus Sysuimicrobiia</taxon>
        <taxon>Candidatus Sysuimicrobiales</taxon>
        <taxon>Candidatus Segetimicrobiaceae</taxon>
        <taxon>Candidatus Segetimicrobium</taxon>
    </lineage>
</organism>
<gene>
    <name evidence="10 11" type="primary">plsY</name>
    <name evidence="11" type="ORF">E6H00_10770</name>
</gene>
<keyword evidence="2 10" id="KW-0444">Lipid biosynthesis</keyword>
<evidence type="ECO:0000256" key="3">
    <source>
        <dbReference type="ARBA" id="ARBA00022679"/>
    </source>
</evidence>
<dbReference type="GO" id="GO:0008654">
    <property type="term" value="P:phospholipid biosynthetic process"/>
    <property type="evidence" value="ECO:0007669"/>
    <property type="project" value="UniProtKB-UniRule"/>
</dbReference>
<proteinExistence type="inferred from homology"/>
<comment type="subunit">
    <text evidence="10">Probably interacts with PlsX.</text>
</comment>
<dbReference type="GO" id="GO:0005886">
    <property type="term" value="C:plasma membrane"/>
    <property type="evidence" value="ECO:0007669"/>
    <property type="project" value="UniProtKB-SubCell"/>
</dbReference>
<evidence type="ECO:0000256" key="4">
    <source>
        <dbReference type="ARBA" id="ARBA00022692"/>
    </source>
</evidence>
<dbReference type="Pfam" id="PF02660">
    <property type="entry name" value="G3P_acyltransf"/>
    <property type="match status" value="1"/>
</dbReference>
<comment type="pathway">
    <text evidence="10">Lipid metabolism; phospholipid metabolism.</text>
</comment>
<feature type="transmembrane region" description="Helical" evidence="10">
    <location>
        <begin position="6"/>
        <end position="26"/>
    </location>
</feature>
<name>A0A537JZT0_9BACT</name>
<keyword evidence="1 10" id="KW-1003">Cell membrane</keyword>